<protein>
    <submittedName>
        <fullName evidence="1">Uncharacterized protein</fullName>
    </submittedName>
</protein>
<organism evidence="1 2">
    <name type="scientific">Candidatus Collierbacteria bacterium CG1_02_44_10</name>
    <dbReference type="NCBI Taxonomy" id="1805087"/>
    <lineage>
        <taxon>Bacteria</taxon>
        <taxon>Candidatus Collieribacteriota</taxon>
    </lineage>
</organism>
<evidence type="ECO:0000313" key="1">
    <source>
        <dbReference type="EMBL" id="OIN91595.1"/>
    </source>
</evidence>
<accession>A0A1J4RWM9</accession>
<dbReference type="EMBL" id="MNUK01000040">
    <property type="protein sequence ID" value="OIN91595.1"/>
    <property type="molecule type" value="Genomic_DNA"/>
</dbReference>
<reference evidence="1 2" key="1">
    <citation type="journal article" date="2016" name="Environ. Microbiol.">
        <title>Genomic resolution of a cold subsurface aquifer community provides metabolic insights for novel microbes adapted to high CO concentrations.</title>
        <authorList>
            <person name="Probst A.J."/>
            <person name="Castelle C.J."/>
            <person name="Singh A."/>
            <person name="Brown C.T."/>
            <person name="Anantharaman K."/>
            <person name="Sharon I."/>
            <person name="Hug L.A."/>
            <person name="Burstein D."/>
            <person name="Emerson J.B."/>
            <person name="Thomas B.C."/>
            <person name="Banfield J.F."/>
        </authorList>
    </citation>
    <scope>NUCLEOTIDE SEQUENCE [LARGE SCALE GENOMIC DNA]</scope>
    <source>
        <strain evidence="1">CG1_02_44_10</strain>
    </source>
</reference>
<dbReference type="Proteomes" id="UP000182345">
    <property type="component" value="Unassembled WGS sequence"/>
</dbReference>
<gene>
    <name evidence="1" type="ORF">AUJ42_01605</name>
</gene>
<sequence>MIAFIDRVDNPVEVLLTASPPFDDNVIVAVAVDIGESGAWEIGVRWSVDDDSALTGGVIRGKAVDQPLLG</sequence>
<evidence type="ECO:0000313" key="2">
    <source>
        <dbReference type="Proteomes" id="UP000182345"/>
    </source>
</evidence>
<proteinExistence type="predicted"/>
<name>A0A1J4RWM9_9BACT</name>
<comment type="caution">
    <text evidence="1">The sequence shown here is derived from an EMBL/GenBank/DDBJ whole genome shotgun (WGS) entry which is preliminary data.</text>
</comment>
<dbReference type="AlphaFoldDB" id="A0A1J4RWM9"/>